<protein>
    <submittedName>
        <fullName evidence="2">Uncharacterized protein</fullName>
    </submittedName>
</protein>
<proteinExistence type="predicted"/>
<dbReference type="AlphaFoldDB" id="A0A2U3DV67"/>
<evidence type="ECO:0000256" key="1">
    <source>
        <dbReference type="SAM" id="MobiDB-lite"/>
    </source>
</evidence>
<evidence type="ECO:0000313" key="3">
    <source>
        <dbReference type="Proteomes" id="UP000245956"/>
    </source>
</evidence>
<sequence>MHDDYCAPRRLLTLRHLGTVSIRRALRDGWAWPGRRPPQNRSRRTPPSALRLPPSGPPACRLQGRDRQRVRPLAQTPISSEGNAVSTPAAQNNGVPRGVVFDIQDSNASRAAPARVLFARCSAKLAIQLAGSPTTEPVVATRSRNRLLIWPTGIVPARLKRVRP</sequence>
<feature type="region of interest" description="Disordered" evidence="1">
    <location>
        <begin position="30"/>
        <end position="95"/>
    </location>
</feature>
<feature type="compositionally biased region" description="Polar residues" evidence="1">
    <location>
        <begin position="76"/>
        <end position="94"/>
    </location>
</feature>
<evidence type="ECO:0000313" key="2">
    <source>
        <dbReference type="EMBL" id="PWI66143.1"/>
    </source>
</evidence>
<organism evidence="2 3">
    <name type="scientific">Purpureocillium lilacinum</name>
    <name type="common">Paecilomyces lilacinus</name>
    <dbReference type="NCBI Taxonomy" id="33203"/>
    <lineage>
        <taxon>Eukaryota</taxon>
        <taxon>Fungi</taxon>
        <taxon>Dikarya</taxon>
        <taxon>Ascomycota</taxon>
        <taxon>Pezizomycotina</taxon>
        <taxon>Sordariomycetes</taxon>
        <taxon>Hypocreomycetidae</taxon>
        <taxon>Hypocreales</taxon>
        <taxon>Ophiocordycipitaceae</taxon>
        <taxon>Purpureocillium</taxon>
    </lineage>
</organism>
<reference evidence="2 3" key="1">
    <citation type="journal article" date="2016" name="Front. Microbiol.">
        <title>Genome and transcriptome sequences reveal the specific parasitism of the nematophagous Purpureocillium lilacinum 36-1.</title>
        <authorList>
            <person name="Xie J."/>
            <person name="Li S."/>
            <person name="Mo C."/>
            <person name="Xiao X."/>
            <person name="Peng D."/>
            <person name="Wang G."/>
            <person name="Xiao Y."/>
        </authorList>
    </citation>
    <scope>NUCLEOTIDE SEQUENCE [LARGE SCALE GENOMIC DNA]</scope>
    <source>
        <strain evidence="2 3">36-1</strain>
    </source>
</reference>
<dbReference type="EMBL" id="LCWV01000027">
    <property type="protein sequence ID" value="PWI66143.1"/>
    <property type="molecule type" value="Genomic_DNA"/>
</dbReference>
<accession>A0A2U3DV67</accession>
<dbReference type="Proteomes" id="UP000245956">
    <property type="component" value="Unassembled WGS sequence"/>
</dbReference>
<comment type="caution">
    <text evidence="2">The sequence shown here is derived from an EMBL/GenBank/DDBJ whole genome shotgun (WGS) entry which is preliminary data.</text>
</comment>
<gene>
    <name evidence="2" type="ORF">PCL_05361</name>
</gene>
<name>A0A2U3DV67_PURLI</name>